<feature type="signal peptide" evidence="1">
    <location>
        <begin position="1"/>
        <end position="19"/>
    </location>
</feature>
<evidence type="ECO:0000259" key="2">
    <source>
        <dbReference type="Pfam" id="PF20091"/>
    </source>
</evidence>
<dbReference type="InterPro" id="IPR045394">
    <property type="entry name" value="Abhydrolase_dom"/>
</dbReference>
<name>A0A848HEI8_9BURK</name>
<evidence type="ECO:0000313" key="3">
    <source>
        <dbReference type="EMBL" id="NML59654.1"/>
    </source>
</evidence>
<keyword evidence="1" id="KW-0732">Signal</keyword>
<evidence type="ECO:0000313" key="4">
    <source>
        <dbReference type="Proteomes" id="UP000583752"/>
    </source>
</evidence>
<dbReference type="RefSeq" id="WP_169463374.1">
    <property type="nucleotide sequence ID" value="NZ_JABBGG010000001.1"/>
</dbReference>
<protein>
    <recommendedName>
        <fullName evidence="2">Alpha/beta hydrolase domain-containing protein</fullName>
    </recommendedName>
</protein>
<dbReference type="EMBL" id="JABBGG010000001">
    <property type="protein sequence ID" value="NML59654.1"/>
    <property type="molecule type" value="Genomic_DNA"/>
</dbReference>
<evidence type="ECO:0000256" key="1">
    <source>
        <dbReference type="SAM" id="SignalP"/>
    </source>
</evidence>
<feature type="chain" id="PRO_5032283611" description="Alpha/beta hydrolase domain-containing protein" evidence="1">
    <location>
        <begin position="20"/>
        <end position="473"/>
    </location>
</feature>
<proteinExistence type="predicted"/>
<dbReference type="PROSITE" id="PS51257">
    <property type="entry name" value="PROKAR_LIPOPROTEIN"/>
    <property type="match status" value="1"/>
</dbReference>
<sequence>MRWLLIAVLLPLFASCATGVGDGTRRVERFEIKTRAPAFGGTVFDGAGEYEAVSGIAHVRLHGDYAYPVEVDILRPRDPARSSRVLLVEVDATWGRQLGRMVNDGGPGMLRADDAGNGFTMRRGHTVAWIGSKLNHVDARLLHDVALFLKADLRATTTIAVGAGGAGQLLRRFIEEGLNAAPGGGKVFDGAMPLVAGARGHFPFTYAVTTDPVSGNTGGIFARCQRNGTCPKLMHVDSSAEFWTAKASLIVADGAGNDIPLPHGARAYLMSSTQHLFADRTVPGECRQPSNTARQAPLVRALLDQMVAWIHTGKEPPPSRFPRRADSMLTAPDRDAAGFPDLRAAGIGFPAGVNGMPGYQLFVPMTDVDGHDIAGVRLPDIEVPLATHTGWNLRRSNRAGDAELCGGTGMTLPFAPQPRAGDPRRAISQRYPSRIEYAKAVAASARSLRDQGLLLQEDVARYIERARRETRVP</sequence>
<dbReference type="Proteomes" id="UP000583752">
    <property type="component" value="Unassembled WGS sequence"/>
</dbReference>
<accession>A0A848HEI8</accession>
<feature type="domain" description="Alpha/beta hydrolase" evidence="2">
    <location>
        <begin position="151"/>
        <end position="463"/>
    </location>
</feature>
<dbReference type="AlphaFoldDB" id="A0A848HEI8"/>
<dbReference type="Pfam" id="PF20091">
    <property type="entry name" value="Abhydrolase_10"/>
    <property type="match status" value="1"/>
</dbReference>
<comment type="caution">
    <text evidence="3">The sequence shown here is derived from an EMBL/GenBank/DDBJ whole genome shotgun (WGS) entry which is preliminary data.</text>
</comment>
<reference evidence="3 4" key="1">
    <citation type="submission" date="2020-04" db="EMBL/GenBank/DDBJ databases">
        <title>Massilia sp. RP-1-19 isolated from soil.</title>
        <authorList>
            <person name="Dahal R.H."/>
        </authorList>
    </citation>
    <scope>NUCLEOTIDE SEQUENCE [LARGE SCALE GENOMIC DNA]</scope>
    <source>
        <strain evidence="3 4">RP-1-19</strain>
    </source>
</reference>
<organism evidence="3 4">
    <name type="scientific">Massilia polaris</name>
    <dbReference type="NCBI Taxonomy" id="2728846"/>
    <lineage>
        <taxon>Bacteria</taxon>
        <taxon>Pseudomonadati</taxon>
        <taxon>Pseudomonadota</taxon>
        <taxon>Betaproteobacteria</taxon>
        <taxon>Burkholderiales</taxon>
        <taxon>Oxalobacteraceae</taxon>
        <taxon>Telluria group</taxon>
        <taxon>Massilia</taxon>
    </lineage>
</organism>
<keyword evidence="4" id="KW-1185">Reference proteome</keyword>
<gene>
    <name evidence="3" type="ORF">HHL21_00815</name>
</gene>